<accession>A0A939P8D4</accession>
<organism evidence="2 3">
    <name type="scientific">Actinomadura barringtoniae</name>
    <dbReference type="NCBI Taxonomy" id="1427535"/>
    <lineage>
        <taxon>Bacteria</taxon>
        <taxon>Bacillati</taxon>
        <taxon>Actinomycetota</taxon>
        <taxon>Actinomycetes</taxon>
        <taxon>Streptosporangiales</taxon>
        <taxon>Thermomonosporaceae</taxon>
        <taxon>Actinomadura</taxon>
    </lineage>
</organism>
<dbReference type="PANTHER" id="PTHR22642">
    <property type="entry name" value="IMIDAZOLONEPROPIONASE"/>
    <property type="match status" value="1"/>
</dbReference>
<dbReference type="RefSeq" id="WP_208255299.1">
    <property type="nucleotide sequence ID" value="NZ_JAGEOJ010000004.1"/>
</dbReference>
<protein>
    <submittedName>
        <fullName evidence="2">Amidohydrolase family protein</fullName>
    </submittedName>
</protein>
<name>A0A939P8D4_9ACTN</name>
<dbReference type="Proteomes" id="UP000669179">
    <property type="component" value="Unassembled WGS sequence"/>
</dbReference>
<comment type="caution">
    <text evidence="2">The sequence shown here is derived from an EMBL/GenBank/DDBJ whole genome shotgun (WGS) entry which is preliminary data.</text>
</comment>
<dbReference type="PANTHER" id="PTHR22642:SF2">
    <property type="entry name" value="PROTEIN LONG AFTER FAR-RED 3"/>
    <property type="match status" value="1"/>
</dbReference>
<gene>
    <name evidence="2" type="ORF">J4573_11245</name>
</gene>
<feature type="domain" description="Amidohydrolase 3" evidence="1">
    <location>
        <begin position="39"/>
        <end position="433"/>
    </location>
</feature>
<dbReference type="InterPro" id="IPR032466">
    <property type="entry name" value="Metal_Hydrolase"/>
</dbReference>
<dbReference type="EMBL" id="JAGEOJ010000004">
    <property type="protein sequence ID" value="MBO2447665.1"/>
    <property type="molecule type" value="Genomic_DNA"/>
</dbReference>
<reference evidence="2" key="1">
    <citation type="submission" date="2021-03" db="EMBL/GenBank/DDBJ databases">
        <authorList>
            <person name="Kanchanasin P."/>
            <person name="Saeng-In P."/>
            <person name="Phongsopitanun W."/>
            <person name="Yuki M."/>
            <person name="Kudo T."/>
            <person name="Ohkuma M."/>
            <person name="Tanasupawat S."/>
        </authorList>
    </citation>
    <scope>NUCLEOTIDE SEQUENCE</scope>
    <source>
        <strain evidence="2">GKU 128</strain>
    </source>
</reference>
<keyword evidence="3" id="KW-1185">Reference proteome</keyword>
<dbReference type="GO" id="GO:0016810">
    <property type="term" value="F:hydrolase activity, acting on carbon-nitrogen (but not peptide) bonds"/>
    <property type="evidence" value="ECO:0007669"/>
    <property type="project" value="InterPro"/>
</dbReference>
<dbReference type="InterPro" id="IPR011059">
    <property type="entry name" value="Metal-dep_hydrolase_composite"/>
</dbReference>
<dbReference type="InterPro" id="IPR013108">
    <property type="entry name" value="Amidohydro_3"/>
</dbReference>
<dbReference type="SUPFAM" id="SSF51338">
    <property type="entry name" value="Composite domain of metallo-dependent hydrolases"/>
    <property type="match status" value="1"/>
</dbReference>
<dbReference type="SUPFAM" id="SSF51556">
    <property type="entry name" value="Metallo-dependent hydrolases"/>
    <property type="match status" value="1"/>
</dbReference>
<dbReference type="AlphaFoldDB" id="A0A939P8D4"/>
<dbReference type="Gene3D" id="3.10.310.70">
    <property type="match status" value="1"/>
</dbReference>
<evidence type="ECO:0000313" key="2">
    <source>
        <dbReference type="EMBL" id="MBO2447665.1"/>
    </source>
</evidence>
<evidence type="ECO:0000259" key="1">
    <source>
        <dbReference type="Pfam" id="PF07969"/>
    </source>
</evidence>
<dbReference type="Gene3D" id="3.20.20.140">
    <property type="entry name" value="Metal-dependent hydrolases"/>
    <property type="match status" value="2"/>
</dbReference>
<proteinExistence type="predicted"/>
<sequence length="440" mass="46486">MLFQNAELDGRTRADVRVAGNRITEIGNGLTRRAGEKDVDCEGGALLPGLCDHHLHLHALAAQRRSVRCGPTDVTDRDGLAAALRDAVPDEHGWVRGVGYIETVAGDLDATALDALHADRPVRVQHRSGALWMLNSAAVRATGAEPTGRLWRSDDWLRDRLPPGQPPDLRAVGAELLRLGITAVTDATPDLGRTAVEAITAAVRDGALPQRVHLLGCPTGLEAPRITVGPYKIVLADSGLPALDDLVARIRHAHAEGRGVAVHCVTREALFLLLAALTESGVRPGDRIEHASVVPGDAIDRLAKLGLRVVTQPGFLPDRGDDYLRDVDARDRPDLYRCASLLEAGVPVALASDAPYGPLDPWAVMDAAVQRRTEAGVVLGAGERVSPRAALRSYLGEAGDPGGPPRRVSVGAAAGLVLLHVPLAEALARPSADLVRSVVA</sequence>
<dbReference type="Pfam" id="PF07969">
    <property type="entry name" value="Amidohydro_3"/>
    <property type="match status" value="1"/>
</dbReference>
<evidence type="ECO:0000313" key="3">
    <source>
        <dbReference type="Proteomes" id="UP000669179"/>
    </source>
</evidence>